<keyword evidence="1" id="KW-0732">Signal</keyword>
<name>A0ABQ8F2R6_9FUNG</name>
<dbReference type="Proteomes" id="UP001648503">
    <property type="component" value="Unassembled WGS sequence"/>
</dbReference>
<feature type="chain" id="PRO_5045946672" description="Copper type II ascorbate-dependent monooxygenase C-terminal domain-containing protein" evidence="1">
    <location>
        <begin position="21"/>
        <end position="159"/>
    </location>
</feature>
<protein>
    <recommendedName>
        <fullName evidence="4">Copper type II ascorbate-dependent monooxygenase C-terminal domain-containing protein</fullName>
    </recommendedName>
</protein>
<feature type="signal peptide" evidence="1">
    <location>
        <begin position="1"/>
        <end position="20"/>
    </location>
</feature>
<proteinExistence type="predicted"/>
<gene>
    <name evidence="2" type="ORF">BASA50_008910</name>
</gene>
<accession>A0ABQ8F2R6</accession>
<dbReference type="EMBL" id="JAFCIX010000418">
    <property type="protein sequence ID" value="KAH6590909.1"/>
    <property type="molecule type" value="Genomic_DNA"/>
</dbReference>
<reference evidence="2 3" key="1">
    <citation type="submission" date="2021-02" db="EMBL/GenBank/DDBJ databases">
        <title>Variation within the Batrachochytrium salamandrivorans European outbreak.</title>
        <authorList>
            <person name="Kelly M."/>
            <person name="Pasmans F."/>
            <person name="Shea T.P."/>
            <person name="Munoz J.F."/>
            <person name="Carranza S."/>
            <person name="Cuomo C.A."/>
            <person name="Martel A."/>
        </authorList>
    </citation>
    <scope>NUCLEOTIDE SEQUENCE [LARGE SCALE GENOMIC DNA]</scope>
    <source>
        <strain evidence="2 3">AMFP18/2</strain>
    </source>
</reference>
<evidence type="ECO:0000313" key="3">
    <source>
        <dbReference type="Proteomes" id="UP001648503"/>
    </source>
</evidence>
<evidence type="ECO:0008006" key="4">
    <source>
        <dbReference type="Google" id="ProtNLM"/>
    </source>
</evidence>
<organism evidence="2 3">
    <name type="scientific">Batrachochytrium salamandrivorans</name>
    <dbReference type="NCBI Taxonomy" id="1357716"/>
    <lineage>
        <taxon>Eukaryota</taxon>
        <taxon>Fungi</taxon>
        <taxon>Fungi incertae sedis</taxon>
        <taxon>Chytridiomycota</taxon>
        <taxon>Chytridiomycota incertae sedis</taxon>
        <taxon>Chytridiomycetes</taxon>
        <taxon>Rhizophydiales</taxon>
        <taxon>Rhizophydiales incertae sedis</taxon>
        <taxon>Batrachochytrium</taxon>
    </lineage>
</organism>
<keyword evidence="3" id="KW-1185">Reference proteome</keyword>
<comment type="caution">
    <text evidence="2">The sequence shown here is derived from an EMBL/GenBank/DDBJ whole genome shotgun (WGS) entry which is preliminary data.</text>
</comment>
<sequence>MPSRLIITFLCAAAIGSVSGAFLIFKPAQFVLEDIETPTGFSASLNSKPTEEVTVYFQHPFMAMSKCMIVFNPNDWNVPQEITAIPAPLFLGSPDSPETPSRIDSELLARAVTAGPLPPELSFTDVLKITQASTHLYHCSMINGQGNTFDSLVFHPQQT</sequence>
<evidence type="ECO:0000256" key="1">
    <source>
        <dbReference type="SAM" id="SignalP"/>
    </source>
</evidence>
<evidence type="ECO:0000313" key="2">
    <source>
        <dbReference type="EMBL" id="KAH6590909.1"/>
    </source>
</evidence>